<dbReference type="SMART" id="SM00717">
    <property type="entry name" value="SANT"/>
    <property type="match status" value="1"/>
</dbReference>
<evidence type="ECO:0000313" key="4">
    <source>
        <dbReference type="Proteomes" id="UP001642409"/>
    </source>
</evidence>
<dbReference type="InterPro" id="IPR001005">
    <property type="entry name" value="SANT/Myb"/>
</dbReference>
<name>A0AA86NE25_9EUKA</name>
<dbReference type="GO" id="GO:0003677">
    <property type="term" value="F:DNA binding"/>
    <property type="evidence" value="ECO:0007669"/>
    <property type="project" value="UniProtKB-KW"/>
</dbReference>
<proteinExistence type="predicted"/>
<evidence type="ECO:0000313" key="2">
    <source>
        <dbReference type="EMBL" id="CAI9917648.1"/>
    </source>
</evidence>
<keyword evidence="4" id="KW-1185">Reference proteome</keyword>
<evidence type="ECO:0000259" key="1">
    <source>
        <dbReference type="PROSITE" id="PS50090"/>
    </source>
</evidence>
<accession>A0AA86NE25</accession>
<organism evidence="2">
    <name type="scientific">Hexamita inflata</name>
    <dbReference type="NCBI Taxonomy" id="28002"/>
    <lineage>
        <taxon>Eukaryota</taxon>
        <taxon>Metamonada</taxon>
        <taxon>Diplomonadida</taxon>
        <taxon>Hexamitidae</taxon>
        <taxon>Hexamitinae</taxon>
        <taxon>Hexamita</taxon>
    </lineage>
</organism>
<gene>
    <name evidence="3" type="ORF">HINF_LOCUS47579</name>
    <name evidence="2" type="ORF">HINF_LOCUS5293</name>
</gene>
<dbReference type="AlphaFoldDB" id="A0AA86NE25"/>
<reference evidence="3 4" key="2">
    <citation type="submission" date="2024-07" db="EMBL/GenBank/DDBJ databases">
        <authorList>
            <person name="Akdeniz Z."/>
        </authorList>
    </citation>
    <scope>NUCLEOTIDE SEQUENCE [LARGE SCALE GENOMIC DNA]</scope>
</reference>
<dbReference type="InterPro" id="IPR009057">
    <property type="entry name" value="Homeodomain-like_sf"/>
</dbReference>
<reference evidence="2" key="1">
    <citation type="submission" date="2023-06" db="EMBL/GenBank/DDBJ databases">
        <authorList>
            <person name="Kurt Z."/>
        </authorList>
    </citation>
    <scope>NUCLEOTIDE SEQUENCE</scope>
</reference>
<dbReference type="Pfam" id="PF00249">
    <property type="entry name" value="Myb_DNA-binding"/>
    <property type="match status" value="1"/>
</dbReference>
<evidence type="ECO:0000313" key="3">
    <source>
        <dbReference type="EMBL" id="CAL6057591.1"/>
    </source>
</evidence>
<comment type="caution">
    <text evidence="2">The sequence shown here is derived from an EMBL/GenBank/DDBJ whole genome shotgun (WGS) entry which is preliminary data.</text>
</comment>
<dbReference type="EMBL" id="CATOUU010000137">
    <property type="protein sequence ID" value="CAI9917648.1"/>
    <property type="molecule type" value="Genomic_DNA"/>
</dbReference>
<dbReference type="Proteomes" id="UP001642409">
    <property type="component" value="Unassembled WGS sequence"/>
</dbReference>
<dbReference type="SUPFAM" id="SSF46689">
    <property type="entry name" value="Homeodomain-like"/>
    <property type="match status" value="1"/>
</dbReference>
<dbReference type="EMBL" id="CAXDID020000215">
    <property type="protein sequence ID" value="CAL6057591.1"/>
    <property type="molecule type" value="Genomic_DNA"/>
</dbReference>
<dbReference type="Gene3D" id="1.10.10.60">
    <property type="entry name" value="Homeodomain-like"/>
    <property type="match status" value="1"/>
</dbReference>
<dbReference type="PROSITE" id="PS50090">
    <property type="entry name" value="MYB_LIKE"/>
    <property type="match status" value="1"/>
</dbReference>
<feature type="domain" description="Myb-like" evidence="1">
    <location>
        <begin position="14"/>
        <end position="62"/>
    </location>
</feature>
<protein>
    <submittedName>
        <fullName evidence="2">Myb-like DNA-binding domain-containing protein</fullName>
    </submittedName>
    <submittedName>
        <fullName evidence="3">Myb-like_DNA-binding domain-containing protein</fullName>
    </submittedName>
</protein>
<dbReference type="CDD" id="cd00167">
    <property type="entry name" value="SANT"/>
    <property type="match status" value="1"/>
</dbReference>
<sequence>MQDNEQHDKIYQYWSESEINRLIDAVDASFNSKSNKTDWQNVIQLFPDRTLQQCKSFYCNQIKPYIFKPGQDLNKDNIKFTLMCYYYYITEKMPGDYETLDLRVQRILADQCWTDMISSYVKSVNYQSFTPYQLECSIKLMRGTRYMITYHFKNEKEITEQLKKTGKITRMGFVITTEMWNNFLKKFEANKLGDILKKVEITLKAMNI</sequence>
<keyword evidence="2" id="KW-0238">DNA-binding</keyword>